<dbReference type="CDD" id="cd01681">
    <property type="entry name" value="aeEF2_snRNP_like_IV"/>
    <property type="match status" value="1"/>
</dbReference>
<dbReference type="GO" id="GO:0005525">
    <property type="term" value="F:GTP binding"/>
    <property type="evidence" value="ECO:0007669"/>
    <property type="project" value="UniProtKB-KW"/>
</dbReference>
<evidence type="ECO:0000256" key="6">
    <source>
        <dbReference type="ARBA" id="ARBA00022768"/>
    </source>
</evidence>
<organism evidence="11 12">
    <name type="scientific">Methanomethylophilus alvi</name>
    <dbReference type="NCBI Taxonomy" id="1291540"/>
    <lineage>
        <taxon>Archaea</taxon>
        <taxon>Methanobacteriati</taxon>
        <taxon>Thermoplasmatota</taxon>
        <taxon>Thermoplasmata</taxon>
        <taxon>Methanomassiliicoccales</taxon>
        <taxon>Methanomethylophilaceae</taxon>
        <taxon>Methanomethylophilus</taxon>
    </lineage>
</organism>
<dbReference type="PRINTS" id="PR00315">
    <property type="entry name" value="ELONGATNFCT"/>
</dbReference>
<dbReference type="InterPro" id="IPR041095">
    <property type="entry name" value="EFG_II"/>
</dbReference>
<dbReference type="Gene3D" id="3.30.70.870">
    <property type="entry name" value="Elongation Factor G (Translational Gtpase), domain 3"/>
    <property type="match status" value="1"/>
</dbReference>
<dbReference type="FunFam" id="3.30.70.240:FF:000001">
    <property type="entry name" value="Elongation factor G"/>
    <property type="match status" value="1"/>
</dbReference>
<dbReference type="InterPro" id="IPR005225">
    <property type="entry name" value="Small_GTP-bd"/>
</dbReference>
<dbReference type="NCBIfam" id="TIGR00490">
    <property type="entry name" value="aEF-2"/>
    <property type="match status" value="1"/>
</dbReference>
<sequence>MGRKEENVKYATTIMKTPEFVRNIGTAAHIDHGKTTFSDNLIAGAGMMSEDLAGKQCVLDFDEQEAARGITINAASASMVHHFEGKSYLINLIDTPGHVDFGGDVTRAMRALDGVFILCCAVEGIMPQTETVIRQALKERVKPMLFINKVDRMIVEQQVTKEMMIERFSKLIATFNEKIKANLPAPLNKEWQVSIQDGTVAFGSAYNNWAISAPFMKKSGISFSDIFDYCSKEGGQKELAHKSPLHEVALEMAIRHIQPPTLAQKVRIPIIWKGDLESKVGKELMNCDASGDVVLMVTKIIMDKHAGEVAVGRLFSGTIQKGQTLYVAGQPAPQRVQTVALMVGADRIAIDDAKAGNIVAVTGLKDAIAGSTVSSMIDMEPFEKMAHYSEPVVTEAIEAKDTKDLPKLVEVLRTVGKADPSLAIEINNETGEHLIAGMGELHLEITVYRIENEQGIPIVVSPPIVVYRECVKGKNAGFEGRSPNKHNKFTFVVSRLEQGIIDAIHKGEIDPDAKIKDPKALAKQLQDLGMTDAMEAKGVVKFKNDNVLIDYTKGIQYLHETMELIADAFDEAMTKGPLAAEKVSGLKVVLMDAKLHEDTIHRGPAQIIPAVRDGIYGAMCQAGRVLLEPMQHVFISVPPDFTGNVISLITQRRGTILEMGQDGADSTVSAKCPVADMFGFTSDIRGATQGRALWSTENAGFEEMFPDLQEKVVGEIRTRKGLNPQPYDANYYSGL</sequence>
<accession>A0A3G3IFG4</accession>
<dbReference type="Pfam" id="PF14492">
    <property type="entry name" value="EFG_III"/>
    <property type="match status" value="1"/>
</dbReference>
<keyword evidence="8" id="KW-0342">GTP-binding</keyword>
<dbReference type="OMA" id="ASWNTEN"/>
<dbReference type="Pfam" id="PF00679">
    <property type="entry name" value="EFG_C"/>
    <property type="match status" value="1"/>
</dbReference>
<dbReference type="SUPFAM" id="SSF54980">
    <property type="entry name" value="EF-G C-terminal domain-like"/>
    <property type="match status" value="2"/>
</dbReference>
<evidence type="ECO:0000256" key="3">
    <source>
        <dbReference type="ARBA" id="ARBA00017891"/>
    </source>
</evidence>
<dbReference type="CDD" id="cd16268">
    <property type="entry name" value="EF2_II"/>
    <property type="match status" value="1"/>
</dbReference>
<comment type="subcellular location">
    <subcellularLocation>
        <location evidence="1">Cytoplasm</location>
    </subcellularLocation>
</comment>
<dbReference type="InterPro" id="IPR053905">
    <property type="entry name" value="EF-G-like_DII"/>
</dbReference>
<evidence type="ECO:0000256" key="2">
    <source>
        <dbReference type="ARBA" id="ARBA00005870"/>
    </source>
</evidence>
<dbReference type="Gene3D" id="2.40.30.10">
    <property type="entry name" value="Translation factors"/>
    <property type="match status" value="1"/>
</dbReference>
<dbReference type="CDD" id="cd16261">
    <property type="entry name" value="EF2_snRNP_III"/>
    <property type="match status" value="1"/>
</dbReference>
<dbReference type="CDD" id="cd01514">
    <property type="entry name" value="Elongation_Factor_C"/>
    <property type="match status" value="1"/>
</dbReference>
<evidence type="ECO:0000256" key="8">
    <source>
        <dbReference type="ARBA" id="ARBA00023134"/>
    </source>
</evidence>
<proteinExistence type="inferred from homology"/>
<dbReference type="Pfam" id="PF22042">
    <property type="entry name" value="EF-G_D2"/>
    <property type="match status" value="1"/>
</dbReference>
<dbReference type="Gene3D" id="3.40.50.300">
    <property type="entry name" value="P-loop containing nucleotide triphosphate hydrolases"/>
    <property type="match status" value="1"/>
</dbReference>
<dbReference type="GeneID" id="41321123"/>
<dbReference type="PROSITE" id="PS00301">
    <property type="entry name" value="G_TR_1"/>
    <property type="match status" value="1"/>
</dbReference>
<dbReference type="SUPFAM" id="SSF52540">
    <property type="entry name" value="P-loop containing nucleoside triphosphate hydrolases"/>
    <property type="match status" value="1"/>
</dbReference>
<name>A0A3G3IFG4_9ARCH</name>
<dbReference type="PANTHER" id="PTHR42908:SF3">
    <property type="entry name" value="ELONGATION FACTOR-LIKE GTPASE 1"/>
    <property type="match status" value="1"/>
</dbReference>
<dbReference type="InterPro" id="IPR031157">
    <property type="entry name" value="G_TR_CS"/>
</dbReference>
<feature type="domain" description="Tr-type G" evidence="10">
    <location>
        <begin position="19"/>
        <end position="229"/>
    </location>
</feature>
<dbReference type="GO" id="GO:0003746">
    <property type="term" value="F:translation elongation factor activity"/>
    <property type="evidence" value="ECO:0007669"/>
    <property type="project" value="UniProtKB-KW"/>
</dbReference>
<gene>
    <name evidence="11" type="ORF">BKD89_01605</name>
</gene>
<dbReference type="Pfam" id="PF00009">
    <property type="entry name" value="GTP_EFTU"/>
    <property type="match status" value="1"/>
</dbReference>
<evidence type="ECO:0000256" key="7">
    <source>
        <dbReference type="ARBA" id="ARBA00022917"/>
    </source>
</evidence>
<dbReference type="FunFam" id="3.30.70.870:FF:000002">
    <property type="entry name" value="Translation elongation factor 2"/>
    <property type="match status" value="1"/>
</dbReference>
<dbReference type="InterPro" id="IPR027417">
    <property type="entry name" value="P-loop_NTPase"/>
</dbReference>
<evidence type="ECO:0000256" key="5">
    <source>
        <dbReference type="ARBA" id="ARBA00022741"/>
    </source>
</evidence>
<evidence type="ECO:0000256" key="4">
    <source>
        <dbReference type="ARBA" id="ARBA00022490"/>
    </source>
</evidence>
<dbReference type="GO" id="GO:0005829">
    <property type="term" value="C:cytosol"/>
    <property type="evidence" value="ECO:0007669"/>
    <property type="project" value="TreeGrafter"/>
</dbReference>
<evidence type="ECO:0000313" key="11">
    <source>
        <dbReference type="EMBL" id="AYQ54511.1"/>
    </source>
</evidence>
<dbReference type="Pfam" id="PF03764">
    <property type="entry name" value="EFG_IV"/>
    <property type="match status" value="1"/>
</dbReference>
<dbReference type="Proteomes" id="UP000273278">
    <property type="component" value="Chromosome"/>
</dbReference>
<dbReference type="InterPro" id="IPR020568">
    <property type="entry name" value="Ribosomal_Su5_D2-typ_SF"/>
</dbReference>
<dbReference type="SMART" id="SM00838">
    <property type="entry name" value="EFG_C"/>
    <property type="match status" value="1"/>
</dbReference>
<keyword evidence="6 11" id="KW-0251">Elongation factor</keyword>
<dbReference type="InterPro" id="IPR000795">
    <property type="entry name" value="T_Tr_GTP-bd_dom"/>
</dbReference>
<dbReference type="Gene3D" id="3.30.70.240">
    <property type="match status" value="1"/>
</dbReference>
<keyword evidence="7" id="KW-0648">Protein biosynthesis</keyword>
<dbReference type="AlphaFoldDB" id="A0A3G3IFG4"/>
<evidence type="ECO:0000313" key="12">
    <source>
        <dbReference type="Proteomes" id="UP000273278"/>
    </source>
</evidence>
<dbReference type="Gene3D" id="3.30.230.10">
    <property type="match status" value="1"/>
</dbReference>
<dbReference type="EMBL" id="CP017686">
    <property type="protein sequence ID" value="AYQ54511.1"/>
    <property type="molecule type" value="Genomic_DNA"/>
</dbReference>
<comment type="similarity">
    <text evidence="2">Belongs to the TRAFAC class translation factor GTPase superfamily. Classic translation factor GTPase family. EF-G/EF-2 subfamily.</text>
</comment>
<evidence type="ECO:0000256" key="9">
    <source>
        <dbReference type="ARBA" id="ARBA00024731"/>
    </source>
</evidence>
<dbReference type="RefSeq" id="WP_015504223.1">
    <property type="nucleotide sequence ID" value="NZ_CAYAUS010000014.1"/>
</dbReference>
<dbReference type="InterPro" id="IPR035647">
    <property type="entry name" value="EFG_III/V"/>
</dbReference>
<dbReference type="InterPro" id="IPR014721">
    <property type="entry name" value="Ribsml_uS5_D2-typ_fold_subgr"/>
</dbReference>
<comment type="function">
    <text evidence="9">Catalyzes the GTP-dependent ribosomal translocation step during translation elongation. During this step, the ribosome changes from the pre-translocational (PRE) to the post-translocational (POST) state as the newly formed A-site-bound peptidyl-tRNA and P-site-bound deacylated tRNA move to the P and E sites, respectively. Catalyzes the coordinated movement of the two tRNA molecules, the mRNA and conformational changes in the ribosome.</text>
</comment>
<dbReference type="SUPFAM" id="SSF50447">
    <property type="entry name" value="Translation proteins"/>
    <property type="match status" value="1"/>
</dbReference>
<evidence type="ECO:0000256" key="1">
    <source>
        <dbReference type="ARBA" id="ARBA00004496"/>
    </source>
</evidence>
<dbReference type="SUPFAM" id="SSF54211">
    <property type="entry name" value="Ribosomal protein S5 domain 2-like"/>
    <property type="match status" value="1"/>
</dbReference>
<dbReference type="SMART" id="SM00889">
    <property type="entry name" value="EFG_IV"/>
    <property type="match status" value="1"/>
</dbReference>
<dbReference type="PROSITE" id="PS51722">
    <property type="entry name" value="G_TR_2"/>
    <property type="match status" value="1"/>
</dbReference>
<dbReference type="InterPro" id="IPR009000">
    <property type="entry name" value="Transl_B-barrel_sf"/>
</dbReference>
<reference evidence="11 12" key="1">
    <citation type="submission" date="2016-10" db="EMBL/GenBank/DDBJ databases">
        <title>Complete genome of the TMA-utilizing, human hosted archaeon Methanomethylophilus alvus Gen. nov, sp. nov., strain Mx-05, derived from a pure culture.</title>
        <authorList>
            <person name="Brugere J.-F."/>
            <person name="Ben Hania W."/>
            <person name="Chaudhary P.P."/>
            <person name="Gaci N."/>
            <person name="Borrel G."/>
            <person name="Cao Van Tuat L."/>
            <person name="Fardeau M.-L."/>
            <person name="Harris H.M.B."/>
            <person name="O'Toole P.W."/>
            <person name="Ollivier B."/>
        </authorList>
    </citation>
    <scope>NUCLEOTIDE SEQUENCE [LARGE SCALE GENOMIC DNA]</scope>
    <source>
        <strain evidence="11 12">Mx-05</strain>
    </source>
</reference>
<dbReference type="NCBIfam" id="TIGR00231">
    <property type="entry name" value="small_GTP"/>
    <property type="match status" value="1"/>
</dbReference>
<dbReference type="InterPro" id="IPR004543">
    <property type="entry name" value="Transl_elong_EFG/EF2_arc"/>
</dbReference>
<dbReference type="InterPro" id="IPR000640">
    <property type="entry name" value="EFG_V-like"/>
</dbReference>
<dbReference type="GO" id="GO:0003924">
    <property type="term" value="F:GTPase activity"/>
    <property type="evidence" value="ECO:0007669"/>
    <property type="project" value="InterPro"/>
</dbReference>
<keyword evidence="5" id="KW-0547">Nucleotide-binding</keyword>
<protein>
    <recommendedName>
        <fullName evidence="3">Elongation factor 2</fullName>
    </recommendedName>
</protein>
<dbReference type="InterPro" id="IPR005517">
    <property type="entry name" value="Transl_elong_EFG/EF2_IV"/>
</dbReference>
<dbReference type="GO" id="GO:1990904">
    <property type="term" value="C:ribonucleoprotein complex"/>
    <property type="evidence" value="ECO:0007669"/>
    <property type="project" value="TreeGrafter"/>
</dbReference>
<evidence type="ECO:0000259" key="10">
    <source>
        <dbReference type="PROSITE" id="PS51722"/>
    </source>
</evidence>
<keyword evidence="4" id="KW-0963">Cytoplasm</keyword>
<dbReference type="PANTHER" id="PTHR42908">
    <property type="entry name" value="TRANSLATION ELONGATION FACTOR-RELATED"/>
    <property type="match status" value="1"/>
</dbReference>